<accession>A0A200R745</accession>
<gene>
    <name evidence="3" type="ORF">BVC80_1831g29</name>
</gene>
<dbReference type="GO" id="GO:0003680">
    <property type="term" value="F:minor groove of adenine-thymine-rich DNA binding"/>
    <property type="evidence" value="ECO:0007669"/>
    <property type="project" value="InterPro"/>
</dbReference>
<comment type="caution">
    <text evidence="3">The sequence shown here is derived from an EMBL/GenBank/DDBJ whole genome shotgun (WGS) entry which is preliminary data.</text>
</comment>
<dbReference type="Pfam" id="PF03479">
    <property type="entry name" value="PCC"/>
    <property type="match status" value="1"/>
</dbReference>
<dbReference type="PANTHER" id="PTHR31100:SF63">
    <property type="entry name" value="AT-HOOK MOTIF NUCLEAR-LOCALIZED PROTEIN"/>
    <property type="match status" value="1"/>
</dbReference>
<proteinExistence type="predicted"/>
<dbReference type="InterPro" id="IPR005175">
    <property type="entry name" value="PPC_dom"/>
</dbReference>
<feature type="compositionally biased region" description="Pro residues" evidence="1">
    <location>
        <begin position="321"/>
        <end position="333"/>
    </location>
</feature>
<feature type="compositionally biased region" description="Gly residues" evidence="1">
    <location>
        <begin position="60"/>
        <end position="84"/>
    </location>
</feature>
<evidence type="ECO:0000313" key="4">
    <source>
        <dbReference type="Proteomes" id="UP000195402"/>
    </source>
</evidence>
<dbReference type="CDD" id="cd11378">
    <property type="entry name" value="DUF296"/>
    <property type="match status" value="1"/>
</dbReference>
<feature type="compositionally biased region" description="Polar residues" evidence="1">
    <location>
        <begin position="50"/>
        <end position="59"/>
    </location>
</feature>
<dbReference type="SUPFAM" id="SSF117856">
    <property type="entry name" value="AF0104/ALDC/Ptd012-like"/>
    <property type="match status" value="1"/>
</dbReference>
<feature type="compositionally biased region" description="Low complexity" evidence="1">
    <location>
        <begin position="194"/>
        <end position="207"/>
    </location>
</feature>
<feature type="region of interest" description="Disordered" evidence="1">
    <location>
        <begin position="194"/>
        <end position="216"/>
    </location>
</feature>
<feature type="region of interest" description="Disordered" evidence="1">
    <location>
        <begin position="259"/>
        <end position="293"/>
    </location>
</feature>
<dbReference type="Gene3D" id="3.30.1330.80">
    <property type="entry name" value="Hypothetical protein, similar to alpha- acetolactate decarboxylase, domain 2"/>
    <property type="match status" value="1"/>
</dbReference>
<feature type="compositionally biased region" description="Gly residues" evidence="1">
    <location>
        <begin position="276"/>
        <end position="287"/>
    </location>
</feature>
<dbReference type="Proteomes" id="UP000195402">
    <property type="component" value="Unassembled WGS sequence"/>
</dbReference>
<name>A0A200R745_MACCD</name>
<evidence type="ECO:0000313" key="3">
    <source>
        <dbReference type="EMBL" id="OVA18508.1"/>
    </source>
</evidence>
<dbReference type="InterPro" id="IPR014476">
    <property type="entry name" value="AHL15-29"/>
</dbReference>
<sequence length="333" mass="33972">MAEYGGISLSQARECSSEEDQEAEEQISPRSGAVIPVMIGGGGSSTSSGVTKTKINNKSGRGGSGGGGGGRGGGGGDFDIGGSGTDHHHQMMMTPTNRKPRGRPPGSKNKPKPPIIITRESDSSMQPLILEVSAGSDLVEMVSDFARRRHVGLSILSGSGSVANVTLRHPSSHNTTLSISGRFEILSLSGSFLSPPPSSSSSKSSSSSHHHQPPFAITLAGGQGQVIGGTVAGPLIAATPVVLMAASFINPNFYRLPCEDQEDEGHHDQDVKPSKLGGGGGSGGGGNDQSCSPASMSVSVYSVGVASNPLNCQIPSDVVLPWPPTSSRPPPPY</sequence>
<feature type="compositionally biased region" description="Basic and acidic residues" evidence="1">
    <location>
        <begin position="264"/>
        <end position="273"/>
    </location>
</feature>
<dbReference type="InParanoid" id="A0A200R745"/>
<feature type="domain" description="PPC" evidence="2">
    <location>
        <begin position="122"/>
        <end position="272"/>
    </location>
</feature>
<evidence type="ECO:0000256" key="1">
    <source>
        <dbReference type="SAM" id="MobiDB-lite"/>
    </source>
</evidence>
<feature type="region of interest" description="Disordered" evidence="1">
    <location>
        <begin position="314"/>
        <end position="333"/>
    </location>
</feature>
<dbReference type="GO" id="GO:0003700">
    <property type="term" value="F:DNA-binding transcription factor activity"/>
    <property type="evidence" value="ECO:0007669"/>
    <property type="project" value="TreeGrafter"/>
</dbReference>
<dbReference type="EMBL" id="MVGT01000435">
    <property type="protein sequence ID" value="OVA18508.1"/>
    <property type="molecule type" value="Genomic_DNA"/>
</dbReference>
<dbReference type="OrthoDB" id="1911285at2759"/>
<keyword evidence="4" id="KW-1185">Reference proteome</keyword>
<organism evidence="3 4">
    <name type="scientific">Macleaya cordata</name>
    <name type="common">Five-seeded plume-poppy</name>
    <name type="synonym">Bocconia cordata</name>
    <dbReference type="NCBI Taxonomy" id="56857"/>
    <lineage>
        <taxon>Eukaryota</taxon>
        <taxon>Viridiplantae</taxon>
        <taxon>Streptophyta</taxon>
        <taxon>Embryophyta</taxon>
        <taxon>Tracheophyta</taxon>
        <taxon>Spermatophyta</taxon>
        <taxon>Magnoliopsida</taxon>
        <taxon>Ranunculales</taxon>
        <taxon>Papaveraceae</taxon>
        <taxon>Papaveroideae</taxon>
        <taxon>Macleaya</taxon>
    </lineage>
</organism>
<dbReference type="AlphaFoldDB" id="A0A200R745"/>
<dbReference type="PANTHER" id="PTHR31100">
    <property type="entry name" value="AT-HOOK MOTIF NUCLEAR-LOCALIZED PROTEIN 15"/>
    <property type="match status" value="1"/>
</dbReference>
<reference evidence="3 4" key="1">
    <citation type="journal article" date="2017" name="Mol. Plant">
        <title>The Genome of Medicinal Plant Macleaya cordata Provides New Insights into Benzylisoquinoline Alkaloids Metabolism.</title>
        <authorList>
            <person name="Liu X."/>
            <person name="Liu Y."/>
            <person name="Huang P."/>
            <person name="Ma Y."/>
            <person name="Qing Z."/>
            <person name="Tang Q."/>
            <person name="Cao H."/>
            <person name="Cheng P."/>
            <person name="Zheng Y."/>
            <person name="Yuan Z."/>
            <person name="Zhou Y."/>
            <person name="Liu J."/>
            <person name="Tang Z."/>
            <person name="Zhuo Y."/>
            <person name="Zhang Y."/>
            <person name="Yu L."/>
            <person name="Huang J."/>
            <person name="Yang P."/>
            <person name="Peng Q."/>
            <person name="Zhang J."/>
            <person name="Jiang W."/>
            <person name="Zhang Z."/>
            <person name="Lin K."/>
            <person name="Ro D.K."/>
            <person name="Chen X."/>
            <person name="Xiong X."/>
            <person name="Shang Y."/>
            <person name="Huang S."/>
            <person name="Zeng J."/>
        </authorList>
    </citation>
    <scope>NUCLEOTIDE SEQUENCE [LARGE SCALE GENOMIC DNA]</scope>
    <source>
        <strain evidence="4">cv. BLH2017</strain>
        <tissue evidence="3">Root</tissue>
    </source>
</reference>
<feature type="region of interest" description="Disordered" evidence="1">
    <location>
        <begin position="1"/>
        <end position="122"/>
    </location>
</feature>
<evidence type="ECO:0000259" key="2">
    <source>
        <dbReference type="PROSITE" id="PS51742"/>
    </source>
</evidence>
<dbReference type="PROSITE" id="PS51742">
    <property type="entry name" value="PPC"/>
    <property type="match status" value="1"/>
</dbReference>
<protein>
    <recommendedName>
        <fullName evidence="2">PPC domain-containing protein</fullName>
    </recommendedName>
</protein>
<dbReference type="OMA" id="NCQIPPD"/>
<dbReference type="GO" id="GO:0005634">
    <property type="term" value="C:nucleus"/>
    <property type="evidence" value="ECO:0007669"/>
    <property type="project" value="TreeGrafter"/>
</dbReference>